<dbReference type="AlphaFoldDB" id="A0A9P6KED8"/>
<evidence type="ECO:0000256" key="2">
    <source>
        <dbReference type="ARBA" id="ARBA00023242"/>
    </source>
</evidence>
<sequence>MAELEPTQVVCLVDRILDKRIGNDTGLVHYLIRWQGCDAQGNAFEDTWEPEQNVLGEELIEEFERSQQAQQQRAPRDRKRTTTSSSRASGPDQREPLDDRHIKEKDMHRPPSQKDPNDNLKYQGYPPHHQSPYMYHPLMRPPPGYYPFHPTYQQPPAFPPPYPTTMRHPLHHSMTHPDPMGIPGRAPGAQSSPSSANHSASTSDQSTLKRKASLTNGNAAAEQITHMTPNASSADPTQEQSKGVSGLNGGSPITNGRLEGPKRIKDGQSPTMTRNGASSGLFIKALKLDLESEKAFFRTVIERSTIVKDLSLRREMISFLRDPKNPGLVNGASLLGSDTWLIELKKHRGGSGSLFLALDLPSGIVKAMSIPEQLLENSRKGQVGEGIVITDHSIVSSIMAGNTGASGMLQSLGSSGASEKSLSITTNSAEKVSEPTHQSPSNGILETSMDMSEPSGPTTSFKCEWMQCGQLLGSLKELSDHVQKQHLQSFSIAKDPESLPEVAMSSPIMTPTAVSKSAAENDTLLRKQYHQLAETVRALRSEIVNTREMVSNASQQFQESTTLYTSSVDTSEENIKRMEAHLEWEKEKWSQYQSNKQRMSTNKVNKGQEESAVQTINRTDQQGSDPVDNDAMDITPEHIRKDSGPSSSTLVPMTSGDVLDKPFEAQSMNSIQEIQRLLMVARQSQARLARDNAALSAKKRELDEQDKRLAQHFQESVAQLASLEAQDQESSEELQKRSETVKANQTAMEQEKAQAELVVGQLQSMIGALLDQTQSAAIPSSSSLPVQNQPTATEFASLSSTTAATADTATVHPLTSLLPVTPNHVTQPIGQEEHQAQHLSIAVSVPNASVDTSSQYPIAPPVSTENLVRGSLPSEPVLLRPHSLIQPPVTTQPAPATSDDFYTFETTLAVEDAPLAAIPMSTGLEAGPEPMETSPSPLESGPGAVSINTPVASSEPEAVATTAATSTSAAPSLASTAVIVGDLIPAQTMAMTTAMNAMEEDAEPLLTATAGVTTEATTTEAMA</sequence>
<dbReference type="InterPro" id="IPR013087">
    <property type="entry name" value="Znf_C2H2_type"/>
</dbReference>
<organism evidence="6 7">
    <name type="scientific">Lunasporangiospora selenospora</name>
    <dbReference type="NCBI Taxonomy" id="979761"/>
    <lineage>
        <taxon>Eukaryota</taxon>
        <taxon>Fungi</taxon>
        <taxon>Fungi incertae sedis</taxon>
        <taxon>Mucoromycota</taxon>
        <taxon>Mortierellomycotina</taxon>
        <taxon>Mortierellomycetes</taxon>
        <taxon>Mortierellales</taxon>
        <taxon>Mortierellaceae</taxon>
        <taxon>Lunasporangiospora</taxon>
    </lineage>
</organism>
<dbReference type="GO" id="GO:0005634">
    <property type="term" value="C:nucleus"/>
    <property type="evidence" value="ECO:0007669"/>
    <property type="project" value="UniProtKB-SubCell"/>
</dbReference>
<accession>A0A9P6KED8</accession>
<evidence type="ECO:0000313" key="7">
    <source>
        <dbReference type="Proteomes" id="UP000780801"/>
    </source>
</evidence>
<evidence type="ECO:0000256" key="4">
    <source>
        <dbReference type="SAM" id="MobiDB-lite"/>
    </source>
</evidence>
<dbReference type="Gene3D" id="2.40.50.40">
    <property type="match status" value="1"/>
</dbReference>
<keyword evidence="2" id="KW-0539">Nucleus</keyword>
<dbReference type="SUPFAM" id="SSF54160">
    <property type="entry name" value="Chromo domain-like"/>
    <property type="match status" value="1"/>
</dbReference>
<comment type="subcellular location">
    <subcellularLocation>
        <location evidence="1">Nucleus</location>
    </subcellularLocation>
</comment>
<dbReference type="InterPro" id="IPR000953">
    <property type="entry name" value="Chromo/chromo_shadow_dom"/>
</dbReference>
<dbReference type="SMART" id="SM00298">
    <property type="entry name" value="CHROMO"/>
    <property type="match status" value="1"/>
</dbReference>
<feature type="region of interest" description="Disordered" evidence="4">
    <location>
        <begin position="63"/>
        <end position="276"/>
    </location>
</feature>
<dbReference type="Pfam" id="PF00385">
    <property type="entry name" value="Chromo"/>
    <property type="match status" value="1"/>
</dbReference>
<dbReference type="OrthoDB" id="433924at2759"/>
<feature type="compositionally biased region" description="Basic and acidic residues" evidence="4">
    <location>
        <begin position="92"/>
        <end position="109"/>
    </location>
</feature>
<dbReference type="InterPro" id="IPR016197">
    <property type="entry name" value="Chromo-like_dom_sf"/>
</dbReference>
<feature type="compositionally biased region" description="Polar residues" evidence="4">
    <location>
        <begin position="225"/>
        <end position="243"/>
    </location>
</feature>
<keyword evidence="3" id="KW-0175">Coiled coil</keyword>
<feature type="coiled-coil region" evidence="3">
    <location>
        <begin position="536"/>
        <end position="588"/>
    </location>
</feature>
<dbReference type="InterPro" id="IPR023780">
    <property type="entry name" value="Chromo_domain"/>
</dbReference>
<reference evidence="6" key="1">
    <citation type="journal article" date="2020" name="Fungal Divers.">
        <title>Resolving the Mortierellaceae phylogeny through synthesis of multi-gene phylogenetics and phylogenomics.</title>
        <authorList>
            <person name="Vandepol N."/>
            <person name="Liber J."/>
            <person name="Desiro A."/>
            <person name="Na H."/>
            <person name="Kennedy M."/>
            <person name="Barry K."/>
            <person name="Grigoriev I.V."/>
            <person name="Miller A.N."/>
            <person name="O'Donnell K."/>
            <person name="Stajich J.E."/>
            <person name="Bonito G."/>
        </authorList>
    </citation>
    <scope>NUCLEOTIDE SEQUENCE</scope>
    <source>
        <strain evidence="6">KOD1015</strain>
    </source>
</reference>
<evidence type="ECO:0000313" key="6">
    <source>
        <dbReference type="EMBL" id="KAF9581816.1"/>
    </source>
</evidence>
<protein>
    <recommendedName>
        <fullName evidence="5">Chromo domain-containing protein</fullName>
    </recommendedName>
</protein>
<dbReference type="InterPro" id="IPR051219">
    <property type="entry name" value="Heterochromatin_chromo-domain"/>
</dbReference>
<evidence type="ECO:0000256" key="3">
    <source>
        <dbReference type="SAM" id="Coils"/>
    </source>
</evidence>
<comment type="caution">
    <text evidence="6">The sequence shown here is derived from an EMBL/GenBank/DDBJ whole genome shotgun (WGS) entry which is preliminary data.</text>
</comment>
<feature type="region of interest" description="Disordered" evidence="4">
    <location>
        <begin position="723"/>
        <end position="742"/>
    </location>
</feature>
<feature type="region of interest" description="Disordered" evidence="4">
    <location>
        <begin position="419"/>
        <end position="458"/>
    </location>
</feature>
<dbReference type="PROSITE" id="PS00028">
    <property type="entry name" value="ZINC_FINGER_C2H2_1"/>
    <property type="match status" value="1"/>
</dbReference>
<evidence type="ECO:0000259" key="5">
    <source>
        <dbReference type="PROSITE" id="PS50013"/>
    </source>
</evidence>
<dbReference type="CDD" id="cd00024">
    <property type="entry name" value="CD_CSD"/>
    <property type="match status" value="1"/>
</dbReference>
<feature type="domain" description="Chromo" evidence="5">
    <location>
        <begin position="11"/>
        <end position="75"/>
    </location>
</feature>
<proteinExistence type="predicted"/>
<dbReference type="EMBL" id="JAABOA010001313">
    <property type="protein sequence ID" value="KAF9581816.1"/>
    <property type="molecule type" value="Genomic_DNA"/>
</dbReference>
<feature type="compositionally biased region" description="Low complexity" evidence="4">
    <location>
        <begin position="189"/>
        <end position="206"/>
    </location>
</feature>
<dbReference type="PANTHER" id="PTHR22812">
    <property type="entry name" value="CHROMOBOX PROTEIN"/>
    <property type="match status" value="1"/>
</dbReference>
<feature type="compositionally biased region" description="Polar residues" evidence="4">
    <location>
        <begin position="419"/>
        <end position="445"/>
    </location>
</feature>
<keyword evidence="7" id="KW-1185">Reference proteome</keyword>
<name>A0A9P6KED8_9FUNG</name>
<dbReference type="Proteomes" id="UP000780801">
    <property type="component" value="Unassembled WGS sequence"/>
</dbReference>
<evidence type="ECO:0000256" key="1">
    <source>
        <dbReference type="ARBA" id="ARBA00004123"/>
    </source>
</evidence>
<feature type="region of interest" description="Disordered" evidence="4">
    <location>
        <begin position="922"/>
        <end position="953"/>
    </location>
</feature>
<gene>
    <name evidence="6" type="ORF">BGW38_001040</name>
</gene>
<feature type="non-terminal residue" evidence="6">
    <location>
        <position position="1023"/>
    </location>
</feature>
<dbReference type="PROSITE" id="PS50013">
    <property type="entry name" value="CHROMO_2"/>
    <property type="match status" value="1"/>
</dbReference>